<organism evidence="10 11">
    <name type="scientific">Candidatus Doudnabacteria bacterium CG10_big_fil_rev_8_21_14_0_10_42_18</name>
    <dbReference type="NCBI Taxonomy" id="1974552"/>
    <lineage>
        <taxon>Bacteria</taxon>
        <taxon>Candidatus Doudnaibacteriota</taxon>
    </lineage>
</organism>
<dbReference type="CDD" id="cd16833">
    <property type="entry name" value="YfiH"/>
    <property type="match status" value="1"/>
</dbReference>
<evidence type="ECO:0000256" key="1">
    <source>
        <dbReference type="ARBA" id="ARBA00000553"/>
    </source>
</evidence>
<evidence type="ECO:0000256" key="5">
    <source>
        <dbReference type="ARBA" id="ARBA00022801"/>
    </source>
</evidence>
<evidence type="ECO:0000256" key="7">
    <source>
        <dbReference type="ARBA" id="ARBA00047989"/>
    </source>
</evidence>
<dbReference type="GO" id="GO:0016787">
    <property type="term" value="F:hydrolase activity"/>
    <property type="evidence" value="ECO:0007669"/>
    <property type="project" value="UniProtKB-KW"/>
</dbReference>
<evidence type="ECO:0000256" key="6">
    <source>
        <dbReference type="ARBA" id="ARBA00022833"/>
    </source>
</evidence>
<evidence type="ECO:0000313" key="11">
    <source>
        <dbReference type="Proteomes" id="UP000230922"/>
    </source>
</evidence>
<dbReference type="GO" id="GO:0017061">
    <property type="term" value="F:S-methyl-5-thioadenosine phosphorylase activity"/>
    <property type="evidence" value="ECO:0007669"/>
    <property type="project" value="UniProtKB-EC"/>
</dbReference>
<dbReference type="SUPFAM" id="SSF64438">
    <property type="entry name" value="CNF1/YfiH-like putative cysteine hydrolases"/>
    <property type="match status" value="1"/>
</dbReference>
<reference evidence="11" key="1">
    <citation type="submission" date="2017-09" db="EMBL/GenBank/DDBJ databases">
        <title>Depth-based differentiation of microbial function through sediment-hosted aquifers and enrichment of novel symbionts in the deep terrestrial subsurface.</title>
        <authorList>
            <person name="Probst A.J."/>
            <person name="Ladd B."/>
            <person name="Jarett J.K."/>
            <person name="Geller-Mcgrath D.E."/>
            <person name="Sieber C.M.K."/>
            <person name="Emerson J.B."/>
            <person name="Anantharaman K."/>
            <person name="Thomas B.C."/>
            <person name="Malmstrom R."/>
            <person name="Stieglmeier M."/>
            <person name="Klingl A."/>
            <person name="Woyke T."/>
            <person name="Ryan C.M."/>
            <person name="Banfield J.F."/>
        </authorList>
    </citation>
    <scope>NUCLEOTIDE SEQUENCE [LARGE SCALE GENOMIC DNA]</scope>
</reference>
<evidence type="ECO:0000256" key="8">
    <source>
        <dbReference type="ARBA" id="ARBA00048968"/>
    </source>
</evidence>
<dbReference type="InterPro" id="IPR003730">
    <property type="entry name" value="Cu_polyphenol_OxRdtase"/>
</dbReference>
<evidence type="ECO:0000313" key="10">
    <source>
        <dbReference type="EMBL" id="PIR95985.1"/>
    </source>
</evidence>
<dbReference type="Proteomes" id="UP000230922">
    <property type="component" value="Unassembled WGS sequence"/>
</dbReference>
<comment type="similarity">
    <text evidence="2">Belongs to the purine nucleoside phosphorylase YfiH/LACC1 family.</text>
</comment>
<dbReference type="AlphaFoldDB" id="A0A2H0VA84"/>
<protein>
    <recommendedName>
        <fullName evidence="12">Purine nucleoside phosphorylase</fullName>
    </recommendedName>
</protein>
<dbReference type="InterPro" id="IPR011324">
    <property type="entry name" value="Cytotoxic_necrot_fac-like_cat"/>
</dbReference>
<evidence type="ECO:0000256" key="9">
    <source>
        <dbReference type="ARBA" id="ARBA00049893"/>
    </source>
</evidence>
<name>A0A2H0VA84_9BACT</name>
<comment type="catalytic activity">
    <reaction evidence="7">
        <text>adenosine + H2O + H(+) = inosine + NH4(+)</text>
        <dbReference type="Rhea" id="RHEA:24408"/>
        <dbReference type="ChEBI" id="CHEBI:15377"/>
        <dbReference type="ChEBI" id="CHEBI:15378"/>
        <dbReference type="ChEBI" id="CHEBI:16335"/>
        <dbReference type="ChEBI" id="CHEBI:17596"/>
        <dbReference type="ChEBI" id="CHEBI:28938"/>
        <dbReference type="EC" id="3.5.4.4"/>
    </reaction>
    <physiologicalReaction direction="left-to-right" evidence="7">
        <dbReference type="Rhea" id="RHEA:24409"/>
    </physiologicalReaction>
</comment>
<gene>
    <name evidence="10" type="ORF">COT92_03455</name>
</gene>
<dbReference type="InterPro" id="IPR038371">
    <property type="entry name" value="Cu_polyphenol_OxRdtase_sf"/>
</dbReference>
<dbReference type="PANTHER" id="PTHR30616:SF2">
    <property type="entry name" value="PURINE NUCLEOSIDE PHOSPHORYLASE LACC1"/>
    <property type="match status" value="1"/>
</dbReference>
<evidence type="ECO:0008006" key="12">
    <source>
        <dbReference type="Google" id="ProtNLM"/>
    </source>
</evidence>
<dbReference type="Pfam" id="PF02578">
    <property type="entry name" value="Cu-oxidase_4"/>
    <property type="match status" value="2"/>
</dbReference>
<evidence type="ECO:0000256" key="3">
    <source>
        <dbReference type="ARBA" id="ARBA00022679"/>
    </source>
</evidence>
<keyword evidence="6" id="KW-0862">Zinc</keyword>
<evidence type="ECO:0000256" key="2">
    <source>
        <dbReference type="ARBA" id="ARBA00007353"/>
    </source>
</evidence>
<evidence type="ECO:0000256" key="4">
    <source>
        <dbReference type="ARBA" id="ARBA00022723"/>
    </source>
</evidence>
<comment type="catalytic activity">
    <reaction evidence="8">
        <text>adenosine + phosphate = alpha-D-ribose 1-phosphate + adenine</text>
        <dbReference type="Rhea" id="RHEA:27642"/>
        <dbReference type="ChEBI" id="CHEBI:16335"/>
        <dbReference type="ChEBI" id="CHEBI:16708"/>
        <dbReference type="ChEBI" id="CHEBI:43474"/>
        <dbReference type="ChEBI" id="CHEBI:57720"/>
        <dbReference type="EC" id="2.4.2.1"/>
    </reaction>
    <physiologicalReaction direction="left-to-right" evidence="8">
        <dbReference type="Rhea" id="RHEA:27643"/>
    </physiologicalReaction>
</comment>
<keyword evidence="5" id="KW-0378">Hydrolase</keyword>
<accession>A0A2H0VA84</accession>
<keyword evidence="4" id="KW-0479">Metal-binding</keyword>
<dbReference type="EMBL" id="PFAK01000058">
    <property type="protein sequence ID" value="PIR95985.1"/>
    <property type="molecule type" value="Genomic_DNA"/>
</dbReference>
<sequence length="221" mass="25049">MQLSSLNVKIFKDFPEIQVSFAKGNFGFELNGSEKVLGERKEFLKSLKLEQYELATLSQVHGAEVINADNLKVDFLQPETAEADGLFSKKAQLFLGVKTADCLPVLFYHPRKKIFGIIHVGWRGAESQILFKAIQELVQSYAAATQDFYFYFGPAAQSCCYEGQHRNFVQDNISQLKALGIRNDQIENSGICTIHDTRFPSHRREKEQRKEVLLSIIGIRG</sequence>
<keyword evidence="3" id="KW-0808">Transferase</keyword>
<comment type="catalytic activity">
    <reaction evidence="1">
        <text>inosine + phosphate = alpha-D-ribose 1-phosphate + hypoxanthine</text>
        <dbReference type="Rhea" id="RHEA:27646"/>
        <dbReference type="ChEBI" id="CHEBI:17368"/>
        <dbReference type="ChEBI" id="CHEBI:17596"/>
        <dbReference type="ChEBI" id="CHEBI:43474"/>
        <dbReference type="ChEBI" id="CHEBI:57720"/>
        <dbReference type="EC" id="2.4.2.1"/>
    </reaction>
    <physiologicalReaction direction="left-to-right" evidence="1">
        <dbReference type="Rhea" id="RHEA:27647"/>
    </physiologicalReaction>
</comment>
<dbReference type="GO" id="GO:0005507">
    <property type="term" value="F:copper ion binding"/>
    <property type="evidence" value="ECO:0007669"/>
    <property type="project" value="TreeGrafter"/>
</dbReference>
<comment type="caution">
    <text evidence="10">The sequence shown here is derived from an EMBL/GenBank/DDBJ whole genome shotgun (WGS) entry which is preliminary data.</text>
</comment>
<comment type="catalytic activity">
    <reaction evidence="9">
        <text>S-methyl-5'-thioadenosine + phosphate = 5-(methylsulfanyl)-alpha-D-ribose 1-phosphate + adenine</text>
        <dbReference type="Rhea" id="RHEA:11852"/>
        <dbReference type="ChEBI" id="CHEBI:16708"/>
        <dbReference type="ChEBI" id="CHEBI:17509"/>
        <dbReference type="ChEBI" id="CHEBI:43474"/>
        <dbReference type="ChEBI" id="CHEBI:58533"/>
        <dbReference type="EC" id="2.4.2.28"/>
    </reaction>
    <physiologicalReaction direction="left-to-right" evidence="9">
        <dbReference type="Rhea" id="RHEA:11853"/>
    </physiologicalReaction>
</comment>
<dbReference type="Gene3D" id="3.60.140.10">
    <property type="entry name" value="CNF1/YfiH-like putative cysteine hydrolases"/>
    <property type="match status" value="2"/>
</dbReference>
<proteinExistence type="inferred from homology"/>
<dbReference type="PANTHER" id="PTHR30616">
    <property type="entry name" value="UNCHARACTERIZED PROTEIN YFIH"/>
    <property type="match status" value="1"/>
</dbReference>